<protein>
    <submittedName>
        <fullName evidence="1">Uncharacterized protein</fullName>
    </submittedName>
</protein>
<feature type="non-terminal residue" evidence="1">
    <location>
        <position position="146"/>
    </location>
</feature>
<dbReference type="OrthoDB" id="9902985at2759"/>
<name>A0A9Q0XIW2_9SAUR</name>
<evidence type="ECO:0000313" key="1">
    <source>
        <dbReference type="EMBL" id="KAJ7316819.1"/>
    </source>
</evidence>
<sequence length="146" mass="16989">MELDSLDRKTRKRMTIHYALHPCSDVDRLYLPRKLGGRGLLKVKQTVEEEKHALADYVKNSTEPALLEVKNREVIKVKQTNKYRKTTMQIRADSWHNKALNGQFLEKVKGKVDEEKTWLWLINGTLKKETEALIFAAQEQAIRTNA</sequence>
<dbReference type="PANTHER" id="PTHR35450">
    <property type="entry name" value="REVERSE TRANSCRIPTASE DOMAIN-CONTAINING PROTEIN"/>
    <property type="match status" value="1"/>
</dbReference>
<reference evidence="1" key="1">
    <citation type="journal article" date="2023" name="DNA Res.">
        <title>Chromosome-level genome assembly of Phrynocephalus forsythii using third-generation DNA sequencing and Hi-C analysis.</title>
        <authorList>
            <person name="Qi Y."/>
            <person name="Zhao W."/>
            <person name="Zhao Y."/>
            <person name="Niu C."/>
            <person name="Cao S."/>
            <person name="Zhang Y."/>
        </authorList>
    </citation>
    <scope>NUCLEOTIDE SEQUENCE</scope>
    <source>
        <tissue evidence="1">Muscle</tissue>
    </source>
</reference>
<proteinExistence type="predicted"/>
<dbReference type="Proteomes" id="UP001142489">
    <property type="component" value="Unassembled WGS sequence"/>
</dbReference>
<gene>
    <name evidence="1" type="ORF">JRQ81_002981</name>
</gene>
<accession>A0A9Q0XIW2</accession>
<evidence type="ECO:0000313" key="2">
    <source>
        <dbReference type="Proteomes" id="UP001142489"/>
    </source>
</evidence>
<dbReference type="AlphaFoldDB" id="A0A9Q0XIW2"/>
<dbReference type="EMBL" id="JAPFRF010000011">
    <property type="protein sequence ID" value="KAJ7316819.1"/>
    <property type="molecule type" value="Genomic_DNA"/>
</dbReference>
<organism evidence="1 2">
    <name type="scientific">Phrynocephalus forsythii</name>
    <dbReference type="NCBI Taxonomy" id="171643"/>
    <lineage>
        <taxon>Eukaryota</taxon>
        <taxon>Metazoa</taxon>
        <taxon>Chordata</taxon>
        <taxon>Craniata</taxon>
        <taxon>Vertebrata</taxon>
        <taxon>Euteleostomi</taxon>
        <taxon>Lepidosauria</taxon>
        <taxon>Squamata</taxon>
        <taxon>Bifurcata</taxon>
        <taxon>Unidentata</taxon>
        <taxon>Episquamata</taxon>
        <taxon>Toxicofera</taxon>
        <taxon>Iguania</taxon>
        <taxon>Acrodonta</taxon>
        <taxon>Agamidae</taxon>
        <taxon>Agaminae</taxon>
        <taxon>Phrynocephalus</taxon>
    </lineage>
</organism>
<dbReference type="PANTHER" id="PTHR35450:SF2">
    <property type="entry name" value="REVERSE TRANSCRIPTASE DOMAIN-CONTAINING PROTEIN"/>
    <property type="match status" value="1"/>
</dbReference>
<comment type="caution">
    <text evidence="1">The sequence shown here is derived from an EMBL/GenBank/DDBJ whole genome shotgun (WGS) entry which is preliminary data.</text>
</comment>
<keyword evidence="2" id="KW-1185">Reference proteome</keyword>